<reference evidence="2" key="1">
    <citation type="journal article" date="2020" name="Syst. Appl. Microbiol.">
        <title>Streptomyces alkaliterrae sp. nov., isolated from an alkaline soil, and emended descriptions of Streptomyces alkaliphilus, Streptomyces calidiresistens and Streptomyces durbertensis.</title>
        <authorList>
            <person name="Swiecimska M."/>
            <person name="Golinska P."/>
            <person name="Nouioui I."/>
            <person name="Wypij M."/>
            <person name="Rai M."/>
            <person name="Sangal V."/>
            <person name="Goodfellow M."/>
        </authorList>
    </citation>
    <scope>NUCLEOTIDE SEQUENCE [LARGE SCALE GENOMIC DNA]</scope>
    <source>
        <strain evidence="2">DSM 104538</strain>
    </source>
</reference>
<feature type="non-terminal residue" evidence="1">
    <location>
        <position position="144"/>
    </location>
</feature>
<dbReference type="EMBL" id="WMLF01000939">
    <property type="protein sequence ID" value="MBB1247314.1"/>
    <property type="molecule type" value="Genomic_DNA"/>
</dbReference>
<name>A0ABR6EPP5_9ACTN</name>
<gene>
    <name evidence="1" type="ORF">GL263_27775</name>
</gene>
<evidence type="ECO:0000313" key="1">
    <source>
        <dbReference type="EMBL" id="MBB1247314.1"/>
    </source>
</evidence>
<proteinExistence type="predicted"/>
<organism evidence="1 2">
    <name type="scientific">Streptomyces durbertensis</name>
    <dbReference type="NCBI Taxonomy" id="2448886"/>
    <lineage>
        <taxon>Bacteria</taxon>
        <taxon>Bacillati</taxon>
        <taxon>Actinomycetota</taxon>
        <taxon>Actinomycetes</taxon>
        <taxon>Kitasatosporales</taxon>
        <taxon>Streptomycetaceae</taxon>
        <taxon>Streptomyces</taxon>
    </lineage>
</organism>
<accession>A0ABR6EPP5</accession>
<dbReference type="RefSeq" id="WP_228456893.1">
    <property type="nucleotide sequence ID" value="NZ_WMLF01000939.1"/>
</dbReference>
<comment type="caution">
    <text evidence="1">The sequence shown here is derived from an EMBL/GenBank/DDBJ whole genome shotgun (WGS) entry which is preliminary data.</text>
</comment>
<evidence type="ECO:0000313" key="2">
    <source>
        <dbReference type="Proteomes" id="UP000766698"/>
    </source>
</evidence>
<dbReference type="Proteomes" id="UP000766698">
    <property type="component" value="Unassembled WGS sequence"/>
</dbReference>
<sequence>MNAYHHCDWLFRHMQDMGFNLETYFDGTDFPVPVDACGFNDAINARAPGNVTGTGSGGFEFGLAGSPFPAVGIAADLRVVLHEFGHTILWDSVHRPNFGFAHSAGDSLAAVYMDPESSLRRDPERRFDTFPWVLPHRNHGREVA</sequence>
<protein>
    <submittedName>
        <fullName evidence="1">Uncharacterized protein</fullName>
    </submittedName>
</protein>
<keyword evidence="2" id="KW-1185">Reference proteome</keyword>